<accession>A0A3E3EEU6</accession>
<feature type="domain" description="MobA/VirD2-like nuclease" evidence="2">
    <location>
        <begin position="19"/>
        <end position="157"/>
    </location>
</feature>
<dbReference type="EMBL" id="QUSL01000005">
    <property type="protein sequence ID" value="RGD86427.1"/>
    <property type="molecule type" value="Genomic_DNA"/>
</dbReference>
<sequence length="527" mass="61667">MATTRVWCLKGNVQKAIDYICDEEKTEGTYVYSSSASPAVLGMEWSSSNELNNQLGFDAFDHRVGYHFQQSFAPGTVTKEQAMQITQEWIEDISNGQYDYVMALHTDKYYEGLPHYHVHIIVNPKNKVTGKNWDIYYKRDVNKFKDSSDRICASHGLDIIENYKNVSKSYYEWMMSKKGDSYRDIIKKTIETVIPKIYDYDQFKAYLTKLGFEVEDGLGNESEETEFRFSINSTLVQKEYTEENKYLIRVPGTRASKYIKIDIDKQKWTNNNQTYYSDINKGHDYVIYNAEGTVIGGMSGEKLKSYFEDKSELEPDGRKGLRIKAPYSNKFVRCSRLFNEKGDCYSIENVIDMIDKRGQLFSDPKIEAFISSSIDEKEIKSARNNFYEEADIKTKYNQSKFYKMSAREKYIYFRTADMQIRLDKIAVVDIKDNTSLTVNELKDIKKKLIKVINQVNDSIKKTEEEYQELLEMRMESLLVISDEEVDDFIKNNIQPLRQERLNIKKQITDVNKKIKDLEKNMNKGVER</sequence>
<feature type="coiled-coil region" evidence="1">
    <location>
        <begin position="445"/>
        <end position="472"/>
    </location>
</feature>
<dbReference type="RefSeq" id="WP_117580721.1">
    <property type="nucleotide sequence ID" value="NZ_CP176642.1"/>
</dbReference>
<name>A0A3E3EEU6_9FIRM</name>
<evidence type="ECO:0000313" key="3">
    <source>
        <dbReference type="EMBL" id="RGD86427.1"/>
    </source>
</evidence>
<gene>
    <name evidence="3" type="ORF">DXB93_04405</name>
</gene>
<keyword evidence="1" id="KW-0175">Coiled coil</keyword>
<proteinExistence type="predicted"/>
<evidence type="ECO:0000313" key="4">
    <source>
        <dbReference type="Proteomes" id="UP000261032"/>
    </source>
</evidence>
<dbReference type="Proteomes" id="UP000261032">
    <property type="component" value="Unassembled WGS sequence"/>
</dbReference>
<dbReference type="InterPro" id="IPR005094">
    <property type="entry name" value="Endonuclease_MobA/VirD2"/>
</dbReference>
<protein>
    <recommendedName>
        <fullName evidence="2">MobA/VirD2-like nuclease domain-containing protein</fullName>
    </recommendedName>
</protein>
<reference evidence="3 4" key="1">
    <citation type="submission" date="2018-08" db="EMBL/GenBank/DDBJ databases">
        <title>A genome reference for cultivated species of the human gut microbiota.</title>
        <authorList>
            <person name="Zou Y."/>
            <person name="Xue W."/>
            <person name="Luo G."/>
        </authorList>
    </citation>
    <scope>NUCLEOTIDE SEQUENCE [LARGE SCALE GENOMIC DNA]</scope>
    <source>
        <strain evidence="3 4">OM06-4</strain>
    </source>
</reference>
<organism evidence="3 4">
    <name type="scientific">Thomasclavelia ramosa</name>
    <dbReference type="NCBI Taxonomy" id="1547"/>
    <lineage>
        <taxon>Bacteria</taxon>
        <taxon>Bacillati</taxon>
        <taxon>Bacillota</taxon>
        <taxon>Erysipelotrichia</taxon>
        <taxon>Erysipelotrichales</taxon>
        <taxon>Coprobacillaceae</taxon>
        <taxon>Thomasclavelia</taxon>
    </lineage>
</organism>
<dbReference type="AlphaFoldDB" id="A0A3E3EEU6"/>
<dbReference type="Pfam" id="PF03432">
    <property type="entry name" value="Relaxase"/>
    <property type="match status" value="1"/>
</dbReference>
<comment type="caution">
    <text evidence="3">The sequence shown here is derived from an EMBL/GenBank/DDBJ whole genome shotgun (WGS) entry which is preliminary data.</text>
</comment>
<feature type="coiled-coil region" evidence="1">
    <location>
        <begin position="500"/>
        <end position="527"/>
    </location>
</feature>
<evidence type="ECO:0000256" key="1">
    <source>
        <dbReference type="SAM" id="Coils"/>
    </source>
</evidence>
<evidence type="ECO:0000259" key="2">
    <source>
        <dbReference type="Pfam" id="PF03432"/>
    </source>
</evidence>